<dbReference type="CDD" id="cd09078">
    <property type="entry name" value="nSMase"/>
    <property type="match status" value="1"/>
</dbReference>
<gene>
    <name evidence="6" type="ORF">ACFSYJ_35405</name>
</gene>
<keyword evidence="2 4" id="KW-0732">Signal</keyword>
<comment type="caution">
    <text evidence="6">The sequence shown here is derived from an EMBL/GenBank/DDBJ whole genome shotgun (WGS) entry which is preliminary data.</text>
</comment>
<dbReference type="EMBL" id="JBHUKU010000022">
    <property type="protein sequence ID" value="MFD2463950.1"/>
    <property type="molecule type" value="Genomic_DNA"/>
</dbReference>
<keyword evidence="3" id="KW-0378">Hydrolase</keyword>
<proteinExistence type="inferred from homology"/>
<evidence type="ECO:0000259" key="5">
    <source>
        <dbReference type="Pfam" id="PF03372"/>
    </source>
</evidence>
<organism evidence="6 7">
    <name type="scientific">Amycolatopsis samaneae</name>
    <dbReference type="NCBI Taxonomy" id="664691"/>
    <lineage>
        <taxon>Bacteria</taxon>
        <taxon>Bacillati</taxon>
        <taxon>Actinomycetota</taxon>
        <taxon>Actinomycetes</taxon>
        <taxon>Pseudonocardiales</taxon>
        <taxon>Pseudonocardiaceae</taxon>
        <taxon>Amycolatopsis</taxon>
    </lineage>
</organism>
<dbReference type="InterPro" id="IPR038772">
    <property type="entry name" value="Sph/SMPD2-like"/>
</dbReference>
<dbReference type="RefSeq" id="WP_345386111.1">
    <property type="nucleotide sequence ID" value="NZ_BAABHG010000001.1"/>
</dbReference>
<evidence type="ECO:0000256" key="3">
    <source>
        <dbReference type="ARBA" id="ARBA00022801"/>
    </source>
</evidence>
<sequence length="321" mass="33906">MRKLAALATLVALLLTATPALAAPASTASVLSFNLWQLPWIANPDTADKQARAQAAEKVIRANGTDVVVLEEAFSAEAESLRKRLTDAWPYQTPLVGQYCSTAPGWSTVDGNCSNSPVVVNGGVVVLSKWPITEAHQLVFRNSYQGTADYLANKGAALVRILAHGSRPLWLAGTHLQADEAPDTLPKAHEIRMAQLGEIHGLVARYVPGGDPVAIAGDLNIEYWAGQGRKDGLGRGQARQGEAALDGVLRTAPAGKYTFDAATNPNAAKSVPATYRDSLDYIGALRGGGRPLADVGAVSMVSYGDGTLPSDHYPVRASVRF</sequence>
<dbReference type="PANTHER" id="PTHR16320:SF23">
    <property type="entry name" value="SPHINGOMYELINASE C 1"/>
    <property type="match status" value="1"/>
</dbReference>
<keyword evidence="7" id="KW-1185">Reference proteome</keyword>
<dbReference type="Gene3D" id="3.60.10.10">
    <property type="entry name" value="Endonuclease/exonuclease/phosphatase"/>
    <property type="match status" value="1"/>
</dbReference>
<dbReference type="SUPFAM" id="SSF56219">
    <property type="entry name" value="DNase I-like"/>
    <property type="match status" value="1"/>
</dbReference>
<feature type="signal peptide" evidence="4">
    <location>
        <begin position="1"/>
        <end position="22"/>
    </location>
</feature>
<dbReference type="PANTHER" id="PTHR16320">
    <property type="entry name" value="SPHINGOMYELINASE FAMILY MEMBER"/>
    <property type="match status" value="1"/>
</dbReference>
<feature type="domain" description="Endonuclease/exonuclease/phosphatase" evidence="5">
    <location>
        <begin position="31"/>
        <end position="312"/>
    </location>
</feature>
<name>A0ABW5GSQ9_9PSEU</name>
<dbReference type="Proteomes" id="UP001597419">
    <property type="component" value="Unassembled WGS sequence"/>
</dbReference>
<dbReference type="InterPro" id="IPR005135">
    <property type="entry name" value="Endo/exonuclease/phosphatase"/>
</dbReference>
<protein>
    <submittedName>
        <fullName evidence="6">Sphingomyelin phosphodiesterase</fullName>
    </submittedName>
</protein>
<feature type="chain" id="PRO_5045143907" evidence="4">
    <location>
        <begin position="23"/>
        <end position="321"/>
    </location>
</feature>
<comment type="similarity">
    <text evidence="1">Belongs to the neutral sphingomyelinase family.</text>
</comment>
<evidence type="ECO:0000256" key="1">
    <source>
        <dbReference type="ARBA" id="ARBA00006335"/>
    </source>
</evidence>
<evidence type="ECO:0000313" key="6">
    <source>
        <dbReference type="EMBL" id="MFD2463950.1"/>
    </source>
</evidence>
<dbReference type="Pfam" id="PF03372">
    <property type="entry name" value="Exo_endo_phos"/>
    <property type="match status" value="1"/>
</dbReference>
<dbReference type="InterPro" id="IPR017766">
    <property type="entry name" value="Sphingomyelinase/PLipase_C"/>
</dbReference>
<accession>A0ABW5GSQ9</accession>
<evidence type="ECO:0000313" key="7">
    <source>
        <dbReference type="Proteomes" id="UP001597419"/>
    </source>
</evidence>
<evidence type="ECO:0000256" key="4">
    <source>
        <dbReference type="SAM" id="SignalP"/>
    </source>
</evidence>
<evidence type="ECO:0000256" key="2">
    <source>
        <dbReference type="ARBA" id="ARBA00022729"/>
    </source>
</evidence>
<reference evidence="7" key="1">
    <citation type="journal article" date="2019" name="Int. J. Syst. Evol. Microbiol.">
        <title>The Global Catalogue of Microorganisms (GCM) 10K type strain sequencing project: providing services to taxonomists for standard genome sequencing and annotation.</title>
        <authorList>
            <consortium name="The Broad Institute Genomics Platform"/>
            <consortium name="The Broad Institute Genome Sequencing Center for Infectious Disease"/>
            <person name="Wu L."/>
            <person name="Ma J."/>
        </authorList>
    </citation>
    <scope>NUCLEOTIDE SEQUENCE [LARGE SCALE GENOMIC DNA]</scope>
    <source>
        <strain evidence="7">CGMCC 4.7643</strain>
    </source>
</reference>
<dbReference type="InterPro" id="IPR036691">
    <property type="entry name" value="Endo/exonu/phosph_ase_sf"/>
</dbReference>